<dbReference type="GeneID" id="44132570"/>
<dbReference type="Proteomes" id="UP000286681">
    <property type="component" value="Unassembled WGS sequence"/>
</dbReference>
<dbReference type="KEGG" id="skr:BRX40_08365"/>
<keyword evidence="4" id="KW-1185">Reference proteome</keyword>
<evidence type="ECO:0000313" key="3">
    <source>
        <dbReference type="EMBL" id="RSV01405.1"/>
    </source>
</evidence>
<dbReference type="EMBL" id="QQWO01000012">
    <property type="protein sequence ID" value="RSV01405.1"/>
    <property type="molecule type" value="Genomic_DNA"/>
</dbReference>
<dbReference type="Gene3D" id="3.40.630.30">
    <property type="match status" value="1"/>
</dbReference>
<reference evidence="4" key="2">
    <citation type="submission" date="2016-12" db="EMBL/GenBank/DDBJ databases">
        <title>Whole genome sequencing of Sphingomonas sp. ABOJV.</title>
        <authorList>
            <person name="Conlan S."/>
            <person name="Thomas P.J."/>
            <person name="Mullikin J."/>
            <person name="Palmore T.N."/>
            <person name="Frank K.M."/>
            <person name="Segre J.A."/>
        </authorList>
    </citation>
    <scope>NUCLEOTIDE SEQUENCE [LARGE SCALE GENOMIC DNA]</scope>
    <source>
        <strain evidence="4">ABOJV</strain>
    </source>
</reference>
<organism evidence="2 4">
    <name type="scientific">Sphingomonas koreensis</name>
    <dbReference type="NCBI Taxonomy" id="93064"/>
    <lineage>
        <taxon>Bacteria</taxon>
        <taxon>Pseudomonadati</taxon>
        <taxon>Pseudomonadota</taxon>
        <taxon>Alphaproteobacteria</taxon>
        <taxon>Sphingomonadales</taxon>
        <taxon>Sphingomonadaceae</taxon>
        <taxon>Sphingomonas</taxon>
    </lineage>
</organism>
<gene>
    <name evidence="2" type="ORF">BRX40_08365</name>
    <name evidence="3" type="ORF">CA257_14500</name>
</gene>
<dbReference type="SUPFAM" id="SSF55729">
    <property type="entry name" value="Acyl-CoA N-acyltransferases (Nat)"/>
    <property type="match status" value="1"/>
</dbReference>
<evidence type="ECO:0000259" key="1">
    <source>
        <dbReference type="Pfam" id="PF13480"/>
    </source>
</evidence>
<protein>
    <submittedName>
        <fullName evidence="3">GNAT family N-acetyltransferase</fullName>
    </submittedName>
</protein>
<sequence length="346" mass="38427">MTAPLPLTASHDAARLHGSLDGIARAASRAAQPGFYDRHDWLALTHAHIYPSDPLAIASVREGDATAWLPLRDCGGGHGRGLASWYTLAFAPLFTPGTDPDTRARLLGEIARILRRRFDTLSLWPLEADVAAELQAAFRAQGWLPRLQFETANWVAETAGLDFDAYWANRPSKLRNTVRRRTKNSPFTTDVLDRFDDAAWDAYEAVYAQSWKPDEGAPDFLRAAAAAEGAVGTLRLGIARRDGVPVAAQFWTVENGHATIHKLAYLESEREHSPGTLLSVAMFRHVLDRDRPAMIDYGNGNEPYKAEWMDTRRERFRLRLFNLRSVGGLSQGVSRAARAALRRITG</sequence>
<evidence type="ECO:0000313" key="2">
    <source>
        <dbReference type="EMBL" id="APR52443.1"/>
    </source>
</evidence>
<dbReference type="OrthoDB" id="8334427at2"/>
<dbReference type="RefSeq" id="WP_075151287.1">
    <property type="nucleotide sequence ID" value="NZ_CP018820.1"/>
</dbReference>
<dbReference type="InterPro" id="IPR038740">
    <property type="entry name" value="BioF2-like_GNAT_dom"/>
</dbReference>
<dbReference type="Pfam" id="PF13480">
    <property type="entry name" value="Acetyltransf_6"/>
    <property type="match status" value="1"/>
</dbReference>
<dbReference type="Proteomes" id="UP000185161">
    <property type="component" value="Chromosome"/>
</dbReference>
<reference evidence="2" key="1">
    <citation type="submission" date="2016-12" db="EMBL/GenBank/DDBJ databases">
        <title>Whole genome sequencing of Sphingomonas koreensis.</title>
        <authorList>
            <person name="Conlan S."/>
            <person name="Thomas P.J."/>
            <person name="Mullikin J."/>
            <person name="Palmore T.N."/>
            <person name="Frank K.M."/>
            <person name="Segre J.A."/>
        </authorList>
    </citation>
    <scope>NUCLEOTIDE SEQUENCE</scope>
    <source>
        <strain evidence="2">ABOJV</strain>
    </source>
</reference>
<reference evidence="3 5" key="3">
    <citation type="submission" date="2018-07" db="EMBL/GenBank/DDBJ databases">
        <title>Genomic and Epidemiologic Investigation of an Indolent Hospital Outbreak.</title>
        <authorList>
            <person name="Johnson R.C."/>
            <person name="Deming C."/>
            <person name="Conlan S."/>
            <person name="Zellmer C.J."/>
            <person name="Michelin A.V."/>
            <person name="Lee-Lin S."/>
            <person name="Thomas P.J."/>
            <person name="Park M."/>
            <person name="Weingarten R.A."/>
            <person name="Less J."/>
            <person name="Dekker J.P."/>
            <person name="Frank K.M."/>
            <person name="Musser K.A."/>
            <person name="Mcquiston J.R."/>
            <person name="Henderson D.K."/>
            <person name="Lau A.F."/>
            <person name="Palmore T.N."/>
            <person name="Segre J.A."/>
        </authorList>
    </citation>
    <scope>NUCLEOTIDE SEQUENCE [LARGE SCALE GENOMIC DNA]</scope>
    <source>
        <strain evidence="3 5">SK-NIH.Env10_0317</strain>
    </source>
</reference>
<evidence type="ECO:0000313" key="4">
    <source>
        <dbReference type="Proteomes" id="UP000185161"/>
    </source>
</evidence>
<evidence type="ECO:0000313" key="5">
    <source>
        <dbReference type="Proteomes" id="UP000286681"/>
    </source>
</evidence>
<dbReference type="InterPro" id="IPR016181">
    <property type="entry name" value="Acyl_CoA_acyltransferase"/>
</dbReference>
<name>A0A1L6J939_9SPHN</name>
<dbReference type="EMBL" id="CP018820">
    <property type="protein sequence ID" value="APR52443.1"/>
    <property type="molecule type" value="Genomic_DNA"/>
</dbReference>
<proteinExistence type="predicted"/>
<accession>A0A1L6J939</accession>
<dbReference type="STRING" id="93064.BRX40_08365"/>
<dbReference type="AlphaFoldDB" id="A0A1L6J939"/>
<feature type="domain" description="BioF2-like acetyltransferase" evidence="1">
    <location>
        <begin position="173"/>
        <end position="305"/>
    </location>
</feature>